<dbReference type="EMBL" id="AP018448">
    <property type="protein sequence ID" value="BBC30422.1"/>
    <property type="molecule type" value="Genomic_DNA"/>
</dbReference>
<protein>
    <submittedName>
        <fullName evidence="1">Uncharacterized protein</fullName>
    </submittedName>
</protein>
<evidence type="ECO:0000313" key="1">
    <source>
        <dbReference type="EMBL" id="BBC30422.1"/>
    </source>
</evidence>
<reference evidence="1 2" key="1">
    <citation type="journal article" date="2010" name="ChemBioChem">
        <title>Cloning and characterization of the biosynthetic gene cluster of 16-membered macrolide antibiotic FD-891: involvement of a dual functional cytochrome P450 monooxygenase catalyzing epoxidation and hydroxylation.</title>
        <authorList>
            <person name="Kudo F."/>
            <person name="Motegi A."/>
            <person name="Mizoue K."/>
            <person name="Eguchi T."/>
        </authorList>
    </citation>
    <scope>NUCLEOTIDE SEQUENCE [LARGE SCALE GENOMIC DNA]</scope>
    <source>
        <strain evidence="1 2">A-8890</strain>
    </source>
</reference>
<gene>
    <name evidence="1" type="ORF">SGFS_017160</name>
</gene>
<reference evidence="1 2" key="2">
    <citation type="journal article" date="2023" name="ChemBioChem">
        <title>Acyltransferase Domain Exchange between Two Independent Type I Polyketide Synthases in the Same Producer Strain of Macrolide Antibiotics.</title>
        <authorList>
            <person name="Kudo F."/>
            <person name="Kishikawa K."/>
            <person name="Tsuboi K."/>
            <person name="Kido T."/>
            <person name="Usui T."/>
            <person name="Hashimoto J."/>
            <person name="Shin-Ya K."/>
            <person name="Miyanaga A."/>
            <person name="Eguchi T."/>
        </authorList>
    </citation>
    <scope>NUCLEOTIDE SEQUENCE [LARGE SCALE GENOMIC DNA]</scope>
    <source>
        <strain evidence="1 2">A-8890</strain>
    </source>
</reference>
<dbReference type="Gene3D" id="2.60.20.10">
    <property type="entry name" value="Crystallins"/>
    <property type="match status" value="1"/>
</dbReference>
<proteinExistence type="predicted"/>
<dbReference type="RefSeq" id="WP_286249006.1">
    <property type="nucleotide sequence ID" value="NZ_AP018448.1"/>
</dbReference>
<sequence>MTRPLIREAGNATPEDTKAQVRESLAQSGLDSFDAIVERLAESVPRTLNEVPATLVGNLDGGVSTPPNHQTPEMMVVIDGETHEPEVIKQFDGQALYSTPGLDSKRNEVLYCFTSLEGLNDHAVQETSVRHDIGTTNPDSLPEYSSYFEHDDAGGDRLDNRPGYGWRNLRRVPRGILGLGDWNDIISSVNWCRWHITLWDRPDFGGNRLELYAGRTYYHLSQYGWGDCVSATMNWGRRF</sequence>
<dbReference type="SUPFAM" id="SSF49695">
    <property type="entry name" value="gamma-Crystallin-like"/>
    <property type="match status" value="1"/>
</dbReference>
<organism evidence="1 2">
    <name type="scientific">Streptomyces graminofaciens</name>
    <dbReference type="NCBI Taxonomy" id="68212"/>
    <lineage>
        <taxon>Bacteria</taxon>
        <taxon>Bacillati</taxon>
        <taxon>Actinomycetota</taxon>
        <taxon>Actinomycetes</taxon>
        <taxon>Kitasatosporales</taxon>
        <taxon>Streptomycetaceae</taxon>
        <taxon>Streptomyces</taxon>
    </lineage>
</organism>
<dbReference type="Proteomes" id="UP001321542">
    <property type="component" value="Chromosome"/>
</dbReference>
<dbReference type="InterPro" id="IPR011024">
    <property type="entry name" value="G_crystallin-like"/>
</dbReference>
<evidence type="ECO:0000313" key="2">
    <source>
        <dbReference type="Proteomes" id="UP001321542"/>
    </source>
</evidence>
<keyword evidence="2" id="KW-1185">Reference proteome</keyword>
<accession>A0ABM7F3S0</accession>
<name>A0ABM7F3S0_9ACTN</name>